<dbReference type="OrthoDB" id="5857966at2759"/>
<evidence type="ECO:0000259" key="22">
    <source>
        <dbReference type="PROSITE" id="PS50011"/>
    </source>
</evidence>
<keyword evidence="15" id="KW-0325">Glycoprotein</keyword>
<evidence type="ECO:0000256" key="7">
    <source>
        <dbReference type="ARBA" id="ARBA00022734"/>
    </source>
</evidence>
<dbReference type="InterPro" id="IPR001480">
    <property type="entry name" value="Bulb-type_lectin_dom"/>
</dbReference>
<feature type="domain" description="Bulb-type lectin" evidence="23">
    <location>
        <begin position="27"/>
        <end position="150"/>
    </location>
</feature>
<keyword evidence="10 18" id="KW-0067">ATP-binding</keyword>
<keyword evidence="13" id="KW-1015">Disulfide bond</keyword>
<comment type="subcellular location">
    <subcellularLocation>
        <location evidence="1">Membrane</location>
        <topology evidence="1">Single-pass type I membrane protein</topology>
    </subcellularLocation>
</comment>
<keyword evidence="9 18" id="KW-0418">Kinase</keyword>
<dbReference type="InterPro" id="IPR036426">
    <property type="entry name" value="Bulb-type_lectin_dom_sf"/>
</dbReference>
<evidence type="ECO:0000259" key="23">
    <source>
        <dbReference type="PROSITE" id="PS50927"/>
    </source>
</evidence>
<comment type="catalytic activity">
    <reaction evidence="16 18">
        <text>L-threonyl-[protein] + ATP = O-phospho-L-threonyl-[protein] + ADP + H(+)</text>
        <dbReference type="Rhea" id="RHEA:46608"/>
        <dbReference type="Rhea" id="RHEA-COMP:11060"/>
        <dbReference type="Rhea" id="RHEA-COMP:11605"/>
        <dbReference type="ChEBI" id="CHEBI:15378"/>
        <dbReference type="ChEBI" id="CHEBI:30013"/>
        <dbReference type="ChEBI" id="CHEBI:30616"/>
        <dbReference type="ChEBI" id="CHEBI:61977"/>
        <dbReference type="ChEBI" id="CHEBI:456216"/>
        <dbReference type="EC" id="2.7.11.1"/>
    </reaction>
</comment>
<evidence type="ECO:0000256" key="13">
    <source>
        <dbReference type="ARBA" id="ARBA00023157"/>
    </source>
</evidence>
<evidence type="ECO:0000256" key="11">
    <source>
        <dbReference type="ARBA" id="ARBA00022989"/>
    </source>
</evidence>
<keyword evidence="12 20" id="KW-0472">Membrane</keyword>
<dbReference type="AlphaFoldDB" id="A0A2Z7CBN0"/>
<dbReference type="Pfam" id="PF00069">
    <property type="entry name" value="Pkinase"/>
    <property type="match status" value="1"/>
</dbReference>
<evidence type="ECO:0000256" key="15">
    <source>
        <dbReference type="ARBA" id="ARBA00023180"/>
    </source>
</evidence>
<dbReference type="InterPro" id="IPR051343">
    <property type="entry name" value="G-type_lectin_kinases/EP1-like"/>
</dbReference>
<dbReference type="Pfam" id="PF01453">
    <property type="entry name" value="B_lectin"/>
    <property type="match status" value="1"/>
</dbReference>
<evidence type="ECO:0000256" key="9">
    <source>
        <dbReference type="ARBA" id="ARBA00022777"/>
    </source>
</evidence>
<evidence type="ECO:0000256" key="6">
    <source>
        <dbReference type="ARBA" id="ARBA00022729"/>
    </source>
</evidence>
<dbReference type="PROSITE" id="PS50011">
    <property type="entry name" value="PROTEIN_KINASE_DOM"/>
    <property type="match status" value="1"/>
</dbReference>
<dbReference type="InterPro" id="IPR017441">
    <property type="entry name" value="Protein_kinase_ATP_BS"/>
</dbReference>
<evidence type="ECO:0000313" key="25">
    <source>
        <dbReference type="Proteomes" id="UP000250235"/>
    </source>
</evidence>
<dbReference type="GO" id="GO:0005524">
    <property type="term" value="F:ATP binding"/>
    <property type="evidence" value="ECO:0007669"/>
    <property type="project" value="UniProtKB-UniRule"/>
</dbReference>
<dbReference type="FunFam" id="2.90.10.10:FF:000013">
    <property type="entry name" value="G-type lectin S-receptor-like serine/threonine-protein kinase LECRK1"/>
    <property type="match status" value="1"/>
</dbReference>
<organism evidence="24 25">
    <name type="scientific">Dorcoceras hygrometricum</name>
    <dbReference type="NCBI Taxonomy" id="472368"/>
    <lineage>
        <taxon>Eukaryota</taxon>
        <taxon>Viridiplantae</taxon>
        <taxon>Streptophyta</taxon>
        <taxon>Embryophyta</taxon>
        <taxon>Tracheophyta</taxon>
        <taxon>Spermatophyta</taxon>
        <taxon>Magnoliopsida</taxon>
        <taxon>eudicotyledons</taxon>
        <taxon>Gunneridae</taxon>
        <taxon>Pentapetalae</taxon>
        <taxon>asterids</taxon>
        <taxon>lamiids</taxon>
        <taxon>Lamiales</taxon>
        <taxon>Gesneriaceae</taxon>
        <taxon>Didymocarpoideae</taxon>
        <taxon>Trichosporeae</taxon>
        <taxon>Loxocarpinae</taxon>
        <taxon>Dorcoceras</taxon>
    </lineage>
</organism>
<dbReference type="SUPFAM" id="SSF51110">
    <property type="entry name" value="alpha-D-mannose-specific plant lectins"/>
    <property type="match status" value="1"/>
</dbReference>
<evidence type="ECO:0000256" key="20">
    <source>
        <dbReference type="SAM" id="Phobius"/>
    </source>
</evidence>
<dbReference type="SMART" id="SM00108">
    <property type="entry name" value="B_lectin"/>
    <property type="match status" value="1"/>
</dbReference>
<evidence type="ECO:0000256" key="8">
    <source>
        <dbReference type="ARBA" id="ARBA00022741"/>
    </source>
</evidence>
<keyword evidence="8 18" id="KW-0547">Nucleotide-binding</keyword>
<feature type="domain" description="Protein kinase" evidence="22">
    <location>
        <begin position="461"/>
        <end position="735"/>
    </location>
</feature>
<keyword evidence="3" id="KW-0245">EGF-like domain</keyword>
<keyword evidence="4 18" id="KW-0808">Transferase</keyword>
<dbReference type="InterPro" id="IPR008271">
    <property type="entry name" value="Ser/Thr_kinase_AS"/>
</dbReference>
<keyword evidence="5 20" id="KW-0812">Transmembrane</keyword>
<dbReference type="PROSITE" id="PS00107">
    <property type="entry name" value="PROTEIN_KINASE_ATP"/>
    <property type="match status" value="1"/>
</dbReference>
<dbReference type="SUPFAM" id="SSF56112">
    <property type="entry name" value="Protein kinase-like (PK-like)"/>
    <property type="match status" value="1"/>
</dbReference>
<evidence type="ECO:0000256" key="12">
    <source>
        <dbReference type="ARBA" id="ARBA00023136"/>
    </source>
</evidence>
<accession>A0A2Z7CBN0</accession>
<sequence>MASTLRTELIFFFFVLLFPLCAVSQNSGNITVGTSLTADESSKPWLSPSGDFAFGFQQLPENKDLFLLSIWFDQIPEKTVIWYTNGNNPVPRGSRIQLVAAGGLELRDPQNQSIWSTNLSPDETAYGYLNDTGNLVLFGSNSNRLWESFKNPTDTIVPTQVIEVNGLLISRKSETNFSQGRFYARMLDNGNFVFSTKTVASNTDFNDDYYTSSTSDVNKSNSGYQNGNPGWKVVGYWPDNICMSVDGWTGSGACGYNNVCRLQNGRPNCQCPERFSLADPTDPYGDCKPDAVSNCIEGEKGSPEDIFELVEVQDTDWPFNDYLQTAPSGEEDCRASCLNDCFCGVAIFRSNSCWKKRLPLSNGRIDMSLNVKAFFKFRKSDDPLLNPNISSTSIVKKDQKTLIIVGSTLLGSSVFVNFLLISAVCLFIFLKHKKTISNSDSTLAGSNLRCFTYAELEQATSGFKQELGSGAFGTVYKGVLPDSSKTIVAVKKLERVAKDSEKEFRAEVNVIGHTHHKNLVRLLGFCDEGTNRLLVYEYMSNGTLADFLFGKKKPSWIQRSQMAIGVAQGLTYLHEECSKQIIHCDIKPQNILLDENNNARIADFGLSKLLMMDQSRTLTDIRGTKGYVAPEWFRNTKITAKVDVYSFGVLLLEIVSCRRSLNDLENGDELSVLTDLAWDCYTEGKLDLLTQNDHEAVDDLERVERFVKVALWCIQEDSSLRPSMKKACQVLEGVVDVEDPRCPSPITVLY</sequence>
<dbReference type="CDD" id="cd01098">
    <property type="entry name" value="PAN_AP_plant"/>
    <property type="match status" value="1"/>
</dbReference>
<dbReference type="PIRSF" id="PIRSF000641">
    <property type="entry name" value="SRK"/>
    <property type="match status" value="1"/>
</dbReference>
<dbReference type="CDD" id="cd00028">
    <property type="entry name" value="B_lectin"/>
    <property type="match status" value="1"/>
</dbReference>
<keyword evidence="11 20" id="KW-1133">Transmembrane helix</keyword>
<keyword evidence="25" id="KW-1185">Reference proteome</keyword>
<dbReference type="Proteomes" id="UP000250235">
    <property type="component" value="Unassembled WGS sequence"/>
</dbReference>
<dbReference type="GO" id="GO:0030246">
    <property type="term" value="F:carbohydrate binding"/>
    <property type="evidence" value="ECO:0007669"/>
    <property type="project" value="UniProtKB-KW"/>
</dbReference>
<keyword evidence="2 18" id="KW-0723">Serine/threonine-protein kinase</keyword>
<dbReference type="PANTHER" id="PTHR47976">
    <property type="entry name" value="G-TYPE LECTIN S-RECEPTOR-LIKE SERINE/THREONINE-PROTEIN KINASE SD2-5"/>
    <property type="match status" value="1"/>
</dbReference>
<dbReference type="GO" id="GO:0106310">
    <property type="term" value="F:protein serine kinase activity"/>
    <property type="evidence" value="ECO:0007669"/>
    <property type="project" value="RHEA"/>
</dbReference>
<reference evidence="24 25" key="1">
    <citation type="journal article" date="2015" name="Proc. Natl. Acad. Sci. U.S.A.">
        <title>The resurrection genome of Boea hygrometrica: A blueprint for survival of dehydration.</title>
        <authorList>
            <person name="Xiao L."/>
            <person name="Yang G."/>
            <person name="Zhang L."/>
            <person name="Yang X."/>
            <person name="Zhao S."/>
            <person name="Ji Z."/>
            <person name="Zhou Q."/>
            <person name="Hu M."/>
            <person name="Wang Y."/>
            <person name="Chen M."/>
            <person name="Xu Y."/>
            <person name="Jin H."/>
            <person name="Xiao X."/>
            <person name="Hu G."/>
            <person name="Bao F."/>
            <person name="Hu Y."/>
            <person name="Wan P."/>
            <person name="Li L."/>
            <person name="Deng X."/>
            <person name="Kuang T."/>
            <person name="Xiang C."/>
            <person name="Zhu J.K."/>
            <person name="Oliver M.J."/>
            <person name="He Y."/>
        </authorList>
    </citation>
    <scope>NUCLEOTIDE SEQUENCE [LARGE SCALE GENOMIC DNA]</scope>
    <source>
        <strain evidence="25">cv. XS01</strain>
    </source>
</reference>
<name>A0A2Z7CBN0_9LAMI</name>
<dbReference type="Gene3D" id="1.10.510.10">
    <property type="entry name" value="Transferase(Phosphotransferase) domain 1"/>
    <property type="match status" value="1"/>
</dbReference>
<dbReference type="EMBL" id="KQ997007">
    <property type="protein sequence ID" value="KZV44412.1"/>
    <property type="molecule type" value="Genomic_DNA"/>
</dbReference>
<comment type="catalytic activity">
    <reaction evidence="17 18">
        <text>L-seryl-[protein] + ATP = O-phospho-L-seryl-[protein] + ADP + H(+)</text>
        <dbReference type="Rhea" id="RHEA:17989"/>
        <dbReference type="Rhea" id="RHEA-COMP:9863"/>
        <dbReference type="Rhea" id="RHEA-COMP:11604"/>
        <dbReference type="ChEBI" id="CHEBI:15378"/>
        <dbReference type="ChEBI" id="CHEBI:29999"/>
        <dbReference type="ChEBI" id="CHEBI:30616"/>
        <dbReference type="ChEBI" id="CHEBI:83421"/>
        <dbReference type="ChEBI" id="CHEBI:456216"/>
        <dbReference type="EC" id="2.7.11.1"/>
    </reaction>
</comment>
<feature type="binding site" evidence="19">
    <location>
        <position position="498"/>
    </location>
    <ligand>
        <name>ATP</name>
        <dbReference type="ChEBI" id="CHEBI:30616"/>
    </ligand>
</feature>
<keyword evidence="7" id="KW-0430">Lectin</keyword>
<dbReference type="GO" id="GO:0016020">
    <property type="term" value="C:membrane"/>
    <property type="evidence" value="ECO:0007669"/>
    <property type="project" value="UniProtKB-SubCell"/>
</dbReference>
<dbReference type="InterPro" id="IPR000719">
    <property type="entry name" value="Prot_kinase_dom"/>
</dbReference>
<dbReference type="InterPro" id="IPR024171">
    <property type="entry name" value="SRK-like_kinase"/>
</dbReference>
<evidence type="ECO:0000256" key="2">
    <source>
        <dbReference type="ARBA" id="ARBA00022527"/>
    </source>
</evidence>
<evidence type="ECO:0000256" key="17">
    <source>
        <dbReference type="ARBA" id="ARBA00048679"/>
    </source>
</evidence>
<evidence type="ECO:0000256" key="4">
    <source>
        <dbReference type="ARBA" id="ARBA00022679"/>
    </source>
</evidence>
<dbReference type="PROSITE" id="PS50927">
    <property type="entry name" value="BULB_LECTIN"/>
    <property type="match status" value="1"/>
</dbReference>
<dbReference type="Gene3D" id="2.90.10.30">
    <property type="match status" value="1"/>
</dbReference>
<keyword evidence="14 24" id="KW-0675">Receptor</keyword>
<dbReference type="FunFam" id="3.30.200.20:FF:000059">
    <property type="entry name" value="S-receptor-like serine/threonine-protein kinase"/>
    <property type="match status" value="1"/>
</dbReference>
<evidence type="ECO:0000256" key="10">
    <source>
        <dbReference type="ARBA" id="ARBA00022840"/>
    </source>
</evidence>
<dbReference type="FunFam" id="1.10.510.10:FF:000237">
    <property type="entry name" value="G-type lectin S-receptor-like serine/threonine-protein kinase"/>
    <property type="match status" value="1"/>
</dbReference>
<dbReference type="Gene3D" id="3.30.200.20">
    <property type="entry name" value="Phosphorylase Kinase, domain 1"/>
    <property type="match status" value="1"/>
</dbReference>
<feature type="transmembrane region" description="Helical" evidence="20">
    <location>
        <begin position="402"/>
        <end position="430"/>
    </location>
</feature>
<evidence type="ECO:0000256" key="1">
    <source>
        <dbReference type="ARBA" id="ARBA00004479"/>
    </source>
</evidence>
<feature type="signal peptide" evidence="21">
    <location>
        <begin position="1"/>
        <end position="24"/>
    </location>
</feature>
<evidence type="ECO:0000256" key="14">
    <source>
        <dbReference type="ARBA" id="ARBA00023170"/>
    </source>
</evidence>
<comment type="similarity">
    <text evidence="18">Belongs to the protein kinase superfamily. Ser/Thr protein kinase family.</text>
</comment>
<evidence type="ECO:0000256" key="5">
    <source>
        <dbReference type="ARBA" id="ARBA00022692"/>
    </source>
</evidence>
<evidence type="ECO:0000256" key="19">
    <source>
        <dbReference type="PROSITE-ProRule" id="PRU10141"/>
    </source>
</evidence>
<evidence type="ECO:0000313" key="24">
    <source>
        <dbReference type="EMBL" id="KZV44412.1"/>
    </source>
</evidence>
<evidence type="ECO:0000256" key="18">
    <source>
        <dbReference type="PIRNR" id="PIRNR000641"/>
    </source>
</evidence>
<feature type="chain" id="PRO_5016306512" description="Receptor-like serine/threonine-protein kinase" evidence="21">
    <location>
        <begin position="25"/>
        <end position="750"/>
    </location>
</feature>
<dbReference type="SMART" id="SM00220">
    <property type="entry name" value="S_TKc"/>
    <property type="match status" value="1"/>
</dbReference>
<dbReference type="InterPro" id="IPR011009">
    <property type="entry name" value="Kinase-like_dom_sf"/>
</dbReference>
<evidence type="ECO:0000256" key="16">
    <source>
        <dbReference type="ARBA" id="ARBA00047899"/>
    </source>
</evidence>
<evidence type="ECO:0000256" key="3">
    <source>
        <dbReference type="ARBA" id="ARBA00022536"/>
    </source>
</evidence>
<gene>
    <name evidence="24" type="ORF">F511_37780</name>
</gene>
<protein>
    <recommendedName>
        <fullName evidence="18">Receptor-like serine/threonine-protein kinase</fullName>
        <ecNumber evidence="18">2.7.11.1</ecNumber>
    </recommendedName>
</protein>
<dbReference type="EC" id="2.7.11.1" evidence="18"/>
<dbReference type="PROSITE" id="PS00108">
    <property type="entry name" value="PROTEIN_KINASE_ST"/>
    <property type="match status" value="1"/>
</dbReference>
<dbReference type="GO" id="GO:0004674">
    <property type="term" value="F:protein serine/threonine kinase activity"/>
    <property type="evidence" value="ECO:0007669"/>
    <property type="project" value="UniProtKB-KW"/>
</dbReference>
<proteinExistence type="inferred from homology"/>
<evidence type="ECO:0000256" key="21">
    <source>
        <dbReference type="SAM" id="SignalP"/>
    </source>
</evidence>
<dbReference type="CDD" id="cd14066">
    <property type="entry name" value="STKc_IRAK"/>
    <property type="match status" value="1"/>
</dbReference>
<keyword evidence="6 21" id="KW-0732">Signal</keyword>
<dbReference type="PANTHER" id="PTHR47976:SF15">
    <property type="entry name" value="G-TYPE LECTIN S-RECEPTOR-LIKE SERINE_THREONINE-PROTEIN KINASE RLK1"/>
    <property type="match status" value="1"/>
</dbReference>